<gene>
    <name evidence="2" type="ORF">CSW57_06265</name>
</gene>
<dbReference type="GO" id="GO:0016747">
    <property type="term" value="F:acyltransferase activity, transferring groups other than amino-acyl groups"/>
    <property type="evidence" value="ECO:0007669"/>
    <property type="project" value="TreeGrafter"/>
</dbReference>
<sequence length="428" mass="46237">MDWLWDISVLDGPLPWAILLLGALGLLWLILLPQKTYLLVVVPIAAVVSLLLVLVAKWLIEDVWKLFSDHIPASNYLWGGAAVFALLLFIPRLIRGRGIAARIITVLATVFAVVMALAQINDHFDEYPTVGSVFGINNVRTVSIDEARSTDIKTVEVDKWRKPAGLPSQGGVITSSIPGDVSKFNARPAKVYLPPAYFAEPRPLLPVLVLMAGQPGSPEDWLVGGRLTQTMDQYAAANEGLSPIVVVADATGDELANPLCMDSNLGNVSTYLSVDVPTWVKNTLQVETDPSGWAIGGLSYGGTCSLQMTTNHPEVYPTFLDMSGQLEPSLGDRKRTIDQAFGGDAAKFTAVNPMDLMKSKKYPQVAGAFVVGKDDAEYRPGLQQVYQAAQAAGMDVHFDTVPGGHSFAVWSAGLKLEMPWLGKRLGLP</sequence>
<dbReference type="SUPFAM" id="SSF53474">
    <property type="entry name" value="alpha/beta-Hydrolases"/>
    <property type="match status" value="1"/>
</dbReference>
<protein>
    <submittedName>
        <fullName evidence="2">Esterase</fullName>
    </submittedName>
</protein>
<reference evidence="2 3" key="1">
    <citation type="submission" date="2017-10" db="EMBL/GenBank/DDBJ databases">
        <title>The draft genome sequence of Williamsia sp. BULT 1.1 isolated from the semi-arid grassland soils from South Africa.</title>
        <authorList>
            <person name="Kabwe M.H."/>
            <person name="Govender N."/>
            <person name="Mutseka Lunga P."/>
            <person name="Vikram S."/>
            <person name="Makhalanyane T.P."/>
        </authorList>
    </citation>
    <scope>NUCLEOTIDE SEQUENCE [LARGE SCALE GENOMIC DNA]</scope>
    <source>
        <strain evidence="2 3">BULT 1.1</strain>
    </source>
</reference>
<evidence type="ECO:0000313" key="2">
    <source>
        <dbReference type="EMBL" id="PHV68764.1"/>
    </source>
</evidence>
<dbReference type="InterPro" id="IPR029058">
    <property type="entry name" value="AB_hydrolase_fold"/>
</dbReference>
<keyword evidence="1" id="KW-0812">Transmembrane</keyword>
<dbReference type="AlphaFoldDB" id="A0A2G3PSI6"/>
<keyword evidence="1" id="KW-0472">Membrane</keyword>
<dbReference type="Proteomes" id="UP000225108">
    <property type="component" value="Unassembled WGS sequence"/>
</dbReference>
<dbReference type="Pfam" id="PF00756">
    <property type="entry name" value="Esterase"/>
    <property type="match status" value="1"/>
</dbReference>
<dbReference type="PANTHER" id="PTHR48098">
    <property type="entry name" value="ENTEROCHELIN ESTERASE-RELATED"/>
    <property type="match status" value="1"/>
</dbReference>
<dbReference type="InterPro" id="IPR000801">
    <property type="entry name" value="Esterase-like"/>
</dbReference>
<feature type="transmembrane region" description="Helical" evidence="1">
    <location>
        <begin position="37"/>
        <end position="56"/>
    </location>
</feature>
<dbReference type="PANTHER" id="PTHR48098:SF1">
    <property type="entry name" value="DIACYLGLYCEROL ACYLTRANSFERASE_MYCOLYLTRANSFERASE AG85A"/>
    <property type="match status" value="1"/>
</dbReference>
<feature type="transmembrane region" description="Helical" evidence="1">
    <location>
        <begin position="12"/>
        <end position="30"/>
    </location>
</feature>
<comment type="caution">
    <text evidence="2">The sequence shown here is derived from an EMBL/GenBank/DDBJ whole genome shotgun (WGS) entry which is preliminary data.</text>
</comment>
<evidence type="ECO:0000256" key="1">
    <source>
        <dbReference type="SAM" id="Phobius"/>
    </source>
</evidence>
<feature type="transmembrane region" description="Helical" evidence="1">
    <location>
        <begin position="76"/>
        <end position="94"/>
    </location>
</feature>
<name>A0A2G3PSI6_WILMA</name>
<dbReference type="EMBL" id="PEBD01000004">
    <property type="protein sequence ID" value="PHV68764.1"/>
    <property type="molecule type" value="Genomic_DNA"/>
</dbReference>
<feature type="transmembrane region" description="Helical" evidence="1">
    <location>
        <begin position="99"/>
        <end position="118"/>
    </location>
</feature>
<dbReference type="InterPro" id="IPR050583">
    <property type="entry name" value="Mycobacterial_A85_antigen"/>
</dbReference>
<dbReference type="Gene3D" id="3.40.50.1820">
    <property type="entry name" value="alpha/beta hydrolase"/>
    <property type="match status" value="1"/>
</dbReference>
<accession>A0A2G3PSI6</accession>
<keyword evidence="1" id="KW-1133">Transmembrane helix</keyword>
<organism evidence="2 3">
    <name type="scientific">Williamsia marianensis</name>
    <dbReference type="NCBI Taxonomy" id="85044"/>
    <lineage>
        <taxon>Bacteria</taxon>
        <taxon>Bacillati</taxon>
        <taxon>Actinomycetota</taxon>
        <taxon>Actinomycetes</taxon>
        <taxon>Mycobacteriales</taxon>
        <taxon>Nocardiaceae</taxon>
        <taxon>Williamsia</taxon>
    </lineage>
</organism>
<evidence type="ECO:0000313" key="3">
    <source>
        <dbReference type="Proteomes" id="UP000225108"/>
    </source>
</evidence>
<dbReference type="RefSeq" id="WP_099381857.1">
    <property type="nucleotide sequence ID" value="NZ_PEBD01000004.1"/>
</dbReference>
<proteinExistence type="predicted"/>